<dbReference type="Proteomes" id="UP000694865">
    <property type="component" value="Unplaced"/>
</dbReference>
<feature type="transmembrane region" description="Helical" evidence="7">
    <location>
        <begin position="45"/>
        <end position="64"/>
    </location>
</feature>
<gene>
    <name evidence="9" type="primary">LOC100373363</name>
</gene>
<dbReference type="GeneID" id="100373363"/>
<comment type="similarity">
    <text evidence="2">Belongs to the bile acid:sodium symporter (BASS) (TC 2.A.28) family.</text>
</comment>
<feature type="transmembrane region" description="Helical" evidence="7">
    <location>
        <begin position="301"/>
        <end position="322"/>
    </location>
</feature>
<evidence type="ECO:0000256" key="3">
    <source>
        <dbReference type="ARBA" id="ARBA00022692"/>
    </source>
</evidence>
<keyword evidence="8" id="KW-1185">Reference proteome</keyword>
<comment type="subcellular location">
    <subcellularLocation>
        <location evidence="1">Membrane</location>
        <topology evidence="1">Multi-pass membrane protein</topology>
    </subcellularLocation>
</comment>
<dbReference type="RefSeq" id="XP_002735161.1">
    <property type="nucleotide sequence ID" value="XM_002735115.1"/>
</dbReference>
<dbReference type="Pfam" id="PF01758">
    <property type="entry name" value="SBF"/>
    <property type="match status" value="1"/>
</dbReference>
<evidence type="ECO:0000256" key="5">
    <source>
        <dbReference type="ARBA" id="ARBA00022989"/>
    </source>
</evidence>
<feature type="transmembrane region" description="Helical" evidence="7">
    <location>
        <begin position="76"/>
        <end position="99"/>
    </location>
</feature>
<feature type="transmembrane region" description="Helical" evidence="7">
    <location>
        <begin position="277"/>
        <end position="295"/>
    </location>
</feature>
<feature type="transmembrane region" description="Helical" evidence="7">
    <location>
        <begin position="202"/>
        <end position="229"/>
    </location>
</feature>
<feature type="transmembrane region" description="Helical" evidence="7">
    <location>
        <begin position="235"/>
        <end position="257"/>
    </location>
</feature>
<feature type="transmembrane region" description="Helical" evidence="7">
    <location>
        <begin position="169"/>
        <end position="190"/>
    </location>
</feature>
<evidence type="ECO:0000256" key="4">
    <source>
        <dbReference type="ARBA" id="ARBA00022847"/>
    </source>
</evidence>
<feature type="transmembrane region" description="Helical" evidence="7">
    <location>
        <begin position="132"/>
        <end position="157"/>
    </location>
</feature>
<dbReference type="PANTHER" id="PTHR10361">
    <property type="entry name" value="SODIUM-BILE ACID COTRANSPORTER"/>
    <property type="match status" value="1"/>
</dbReference>
<dbReference type="InterPro" id="IPR038770">
    <property type="entry name" value="Na+/solute_symporter_sf"/>
</dbReference>
<dbReference type="PANTHER" id="PTHR10361:SF28">
    <property type="entry name" value="P3 PROTEIN-RELATED"/>
    <property type="match status" value="1"/>
</dbReference>
<organism evidence="8 9">
    <name type="scientific">Saccoglossus kowalevskii</name>
    <name type="common">Acorn worm</name>
    <dbReference type="NCBI Taxonomy" id="10224"/>
    <lineage>
        <taxon>Eukaryota</taxon>
        <taxon>Metazoa</taxon>
        <taxon>Hemichordata</taxon>
        <taxon>Enteropneusta</taxon>
        <taxon>Harrimaniidae</taxon>
        <taxon>Saccoglossus</taxon>
    </lineage>
</organism>
<protein>
    <submittedName>
        <fullName evidence="9">Ileal sodium/bile acid cotransporter-like</fullName>
    </submittedName>
</protein>
<dbReference type="Gene3D" id="1.20.1530.20">
    <property type="match status" value="1"/>
</dbReference>
<keyword evidence="6 7" id="KW-0472">Membrane</keyword>
<evidence type="ECO:0000256" key="2">
    <source>
        <dbReference type="ARBA" id="ARBA00006528"/>
    </source>
</evidence>
<evidence type="ECO:0000313" key="9">
    <source>
        <dbReference type="RefSeq" id="XP_002735161.1"/>
    </source>
</evidence>
<dbReference type="InterPro" id="IPR004710">
    <property type="entry name" value="Bilac:Na_transpt"/>
</dbReference>
<proteinExistence type="inferred from homology"/>
<sequence length="388" mass="43130">MDTTPVPESSAEPINCSAFAINGEGPMPRQCQQGPPQNLVLGNQINITVALVVMMFAMGCTLTLKDLKYIFIRPVGLFIGFVCQFGLMPLIGFALAHAFDLSPGLAIGTILIACCPGGINSNILTYWTEGDIALSVSMTAFSTLFAVAMMPWCLFLYTRSWHSLADAVIPYVEIIIALVTIVFPCIFGMLVRWKFKKAAKIVGLVCSFATLIAMVVFFVLTLLAFPLIYESGWRAYAVSVIYPLCALFVGYLLPWLLRRPHKQCRTIAFETGVQNGILAMTILNFQALQGFSSAIEMMTVPVLYSLVVFAESFLFVIAYWIYKAVTKTQDDEAPRELQEKDIWAGKLAYINPMLSPRGKYLDRSVQTGINLWGNKDDKIIIARQNRDY</sequence>
<evidence type="ECO:0000256" key="6">
    <source>
        <dbReference type="ARBA" id="ARBA00023136"/>
    </source>
</evidence>
<dbReference type="InterPro" id="IPR002657">
    <property type="entry name" value="BilAc:Na_symport/Acr3"/>
</dbReference>
<accession>A0ABM0GQM6</accession>
<reference evidence="9" key="1">
    <citation type="submission" date="2025-08" db="UniProtKB">
        <authorList>
            <consortium name="RefSeq"/>
        </authorList>
    </citation>
    <scope>IDENTIFICATION</scope>
    <source>
        <tissue evidence="9">Testes</tissue>
    </source>
</reference>
<keyword evidence="5 7" id="KW-1133">Transmembrane helix</keyword>
<evidence type="ECO:0000256" key="1">
    <source>
        <dbReference type="ARBA" id="ARBA00004141"/>
    </source>
</evidence>
<keyword evidence="4" id="KW-0813">Transport</keyword>
<feature type="transmembrane region" description="Helical" evidence="7">
    <location>
        <begin position="105"/>
        <end position="125"/>
    </location>
</feature>
<keyword evidence="4" id="KW-0769">Symport</keyword>
<evidence type="ECO:0000313" key="8">
    <source>
        <dbReference type="Proteomes" id="UP000694865"/>
    </source>
</evidence>
<name>A0ABM0GQM6_SACKO</name>
<keyword evidence="3 7" id="KW-0812">Transmembrane</keyword>
<evidence type="ECO:0000256" key="7">
    <source>
        <dbReference type="SAM" id="Phobius"/>
    </source>
</evidence>